<dbReference type="GO" id="GO:0000156">
    <property type="term" value="F:phosphorelay response regulator activity"/>
    <property type="evidence" value="ECO:0007669"/>
    <property type="project" value="TreeGrafter"/>
</dbReference>
<dbReference type="Proteomes" id="UP000237662">
    <property type="component" value="Unassembled WGS sequence"/>
</dbReference>
<gene>
    <name evidence="10" type="ORF">CLV84_0562</name>
</gene>
<dbReference type="InterPro" id="IPR011006">
    <property type="entry name" value="CheY-like_superfamily"/>
</dbReference>
<dbReference type="SMART" id="SM00419">
    <property type="entry name" value="HTH_CRP"/>
    <property type="match status" value="1"/>
</dbReference>
<dbReference type="PANTHER" id="PTHR48111:SF1">
    <property type="entry name" value="TWO-COMPONENT RESPONSE REGULATOR ORR33"/>
    <property type="match status" value="1"/>
</dbReference>
<dbReference type="SUPFAM" id="SSF52172">
    <property type="entry name" value="CheY-like"/>
    <property type="match status" value="1"/>
</dbReference>
<evidence type="ECO:0000259" key="7">
    <source>
        <dbReference type="PROSITE" id="PS50042"/>
    </source>
</evidence>
<evidence type="ECO:0000256" key="6">
    <source>
        <dbReference type="PROSITE-ProRule" id="PRU00169"/>
    </source>
</evidence>
<dbReference type="InterPro" id="IPR039420">
    <property type="entry name" value="WalR-like"/>
</dbReference>
<evidence type="ECO:0000256" key="3">
    <source>
        <dbReference type="ARBA" id="ARBA00023015"/>
    </source>
</evidence>
<dbReference type="Gene3D" id="1.10.10.10">
    <property type="entry name" value="Winged helix-like DNA-binding domain superfamily/Winged helix DNA-binding domain"/>
    <property type="match status" value="1"/>
</dbReference>
<sequence>MDKTNILIIEDNEEVRENLAEILELYGYGVSTARHGLEGVKLALTEAPDLILCDVMMPELDGYGVLNLLSENDQTAGIPFVFITARTEKEDIRRGMNLGADDYITKPFYKDELLQVIRTRLKKAARGGTATAPAAAHLSDPGRGMDTLLAAFSDQGNRLTYDQGETIARDGEYPHFLYRIEEGHVHLTRTHEYGRDYIIADLGPGDLFGTACLLERIPLYYTARAATKTVRCARLPGPRLLELVNQDRHVAEALMHLLAGETVERSDRLVQQAYDSVRRRTALVLCDLHERYGETAIELSREELAQMVGTTKESVIRALSDFRRDGLIVTDGRQITVAEPARLRGLLV</sequence>
<reference evidence="10 11" key="1">
    <citation type="submission" date="2018-02" db="EMBL/GenBank/DDBJ databases">
        <title>Genomic Encyclopedia of Archaeal and Bacterial Type Strains, Phase II (KMG-II): from individual species to whole genera.</title>
        <authorList>
            <person name="Goeker M."/>
        </authorList>
    </citation>
    <scope>NUCLEOTIDE SEQUENCE [LARGE SCALE GENOMIC DNA]</scope>
    <source>
        <strain evidence="10 11">DSM 29526</strain>
    </source>
</reference>
<keyword evidence="5" id="KW-0804">Transcription</keyword>
<dbReference type="PANTHER" id="PTHR48111">
    <property type="entry name" value="REGULATOR OF RPOS"/>
    <property type="match status" value="1"/>
</dbReference>
<dbReference type="SMART" id="SM00448">
    <property type="entry name" value="REC"/>
    <property type="match status" value="1"/>
</dbReference>
<dbReference type="PROSITE" id="PS50110">
    <property type="entry name" value="RESPONSE_REGULATORY"/>
    <property type="match status" value="1"/>
</dbReference>
<keyword evidence="2" id="KW-0902">Two-component regulatory system</keyword>
<dbReference type="InterPro" id="IPR036390">
    <property type="entry name" value="WH_DNA-bd_sf"/>
</dbReference>
<dbReference type="Gene3D" id="3.40.50.2300">
    <property type="match status" value="1"/>
</dbReference>
<proteinExistence type="predicted"/>
<dbReference type="Pfam" id="PF13545">
    <property type="entry name" value="HTH_Crp_2"/>
    <property type="match status" value="1"/>
</dbReference>
<feature type="domain" description="Cyclic nucleotide-binding" evidence="7">
    <location>
        <begin position="161"/>
        <end position="227"/>
    </location>
</feature>
<comment type="caution">
    <text evidence="10">The sequence shown here is derived from an EMBL/GenBank/DDBJ whole genome shotgun (WGS) entry which is preliminary data.</text>
</comment>
<evidence type="ECO:0000256" key="1">
    <source>
        <dbReference type="ARBA" id="ARBA00022553"/>
    </source>
</evidence>
<dbReference type="GO" id="GO:0006355">
    <property type="term" value="P:regulation of DNA-templated transcription"/>
    <property type="evidence" value="ECO:0007669"/>
    <property type="project" value="InterPro"/>
</dbReference>
<dbReference type="Pfam" id="PF00027">
    <property type="entry name" value="cNMP_binding"/>
    <property type="match status" value="1"/>
</dbReference>
<evidence type="ECO:0000313" key="11">
    <source>
        <dbReference type="Proteomes" id="UP000237662"/>
    </source>
</evidence>
<name>A0A2S6I7Y9_9BACT</name>
<dbReference type="SUPFAM" id="SSF46785">
    <property type="entry name" value="Winged helix' DNA-binding domain"/>
    <property type="match status" value="1"/>
</dbReference>
<dbReference type="Pfam" id="PF00072">
    <property type="entry name" value="Response_reg"/>
    <property type="match status" value="1"/>
</dbReference>
<dbReference type="EMBL" id="PTJC01000005">
    <property type="protein sequence ID" value="PPK87616.1"/>
    <property type="molecule type" value="Genomic_DNA"/>
</dbReference>
<accession>A0A2S6I7Y9</accession>
<dbReference type="RefSeq" id="WP_104418212.1">
    <property type="nucleotide sequence ID" value="NZ_PTJC01000005.1"/>
</dbReference>
<dbReference type="SUPFAM" id="SSF51206">
    <property type="entry name" value="cAMP-binding domain-like"/>
    <property type="match status" value="1"/>
</dbReference>
<evidence type="ECO:0000259" key="8">
    <source>
        <dbReference type="PROSITE" id="PS50110"/>
    </source>
</evidence>
<keyword evidence="4" id="KW-0238">DNA-binding</keyword>
<keyword evidence="1 6" id="KW-0597">Phosphoprotein</keyword>
<dbReference type="InterPro" id="IPR036388">
    <property type="entry name" value="WH-like_DNA-bd_sf"/>
</dbReference>
<keyword evidence="11" id="KW-1185">Reference proteome</keyword>
<evidence type="ECO:0000256" key="2">
    <source>
        <dbReference type="ARBA" id="ARBA00023012"/>
    </source>
</evidence>
<dbReference type="Gene3D" id="2.60.120.10">
    <property type="entry name" value="Jelly Rolls"/>
    <property type="match status" value="1"/>
</dbReference>
<dbReference type="InterPro" id="IPR000595">
    <property type="entry name" value="cNMP-bd_dom"/>
</dbReference>
<dbReference type="GO" id="GO:0005829">
    <property type="term" value="C:cytosol"/>
    <property type="evidence" value="ECO:0007669"/>
    <property type="project" value="TreeGrafter"/>
</dbReference>
<evidence type="ECO:0000256" key="5">
    <source>
        <dbReference type="ARBA" id="ARBA00023163"/>
    </source>
</evidence>
<feature type="modified residue" description="4-aspartylphosphate" evidence="6">
    <location>
        <position position="54"/>
    </location>
</feature>
<evidence type="ECO:0000256" key="4">
    <source>
        <dbReference type="ARBA" id="ARBA00023125"/>
    </source>
</evidence>
<feature type="domain" description="Response regulatory" evidence="8">
    <location>
        <begin position="5"/>
        <end position="121"/>
    </location>
</feature>
<feature type="domain" description="HTH crp-type" evidence="9">
    <location>
        <begin position="275"/>
        <end position="341"/>
    </location>
</feature>
<dbReference type="OrthoDB" id="9127033at2"/>
<dbReference type="PRINTS" id="PR00034">
    <property type="entry name" value="HTHCRP"/>
</dbReference>
<protein>
    <submittedName>
        <fullName evidence="10">CRP-like cAMP-binding protein</fullName>
    </submittedName>
</protein>
<dbReference type="InterPro" id="IPR001789">
    <property type="entry name" value="Sig_transdc_resp-reg_receiver"/>
</dbReference>
<dbReference type="PROSITE" id="PS50042">
    <property type="entry name" value="CNMP_BINDING_3"/>
    <property type="match status" value="1"/>
</dbReference>
<evidence type="ECO:0000259" key="9">
    <source>
        <dbReference type="PROSITE" id="PS51063"/>
    </source>
</evidence>
<evidence type="ECO:0000313" key="10">
    <source>
        <dbReference type="EMBL" id="PPK87616.1"/>
    </source>
</evidence>
<dbReference type="GO" id="GO:0032993">
    <property type="term" value="C:protein-DNA complex"/>
    <property type="evidence" value="ECO:0007669"/>
    <property type="project" value="TreeGrafter"/>
</dbReference>
<dbReference type="CDD" id="cd00038">
    <property type="entry name" value="CAP_ED"/>
    <property type="match status" value="1"/>
</dbReference>
<dbReference type="AlphaFoldDB" id="A0A2S6I7Y9"/>
<dbReference type="PROSITE" id="PS51063">
    <property type="entry name" value="HTH_CRP_2"/>
    <property type="match status" value="1"/>
</dbReference>
<dbReference type="SMART" id="SM00100">
    <property type="entry name" value="cNMP"/>
    <property type="match status" value="1"/>
</dbReference>
<keyword evidence="3" id="KW-0805">Transcription regulation</keyword>
<dbReference type="InterPro" id="IPR018490">
    <property type="entry name" value="cNMP-bd_dom_sf"/>
</dbReference>
<dbReference type="InterPro" id="IPR012318">
    <property type="entry name" value="HTH_CRP"/>
</dbReference>
<dbReference type="InterPro" id="IPR014710">
    <property type="entry name" value="RmlC-like_jellyroll"/>
</dbReference>
<dbReference type="CDD" id="cd17574">
    <property type="entry name" value="REC_OmpR"/>
    <property type="match status" value="1"/>
</dbReference>
<organism evidence="10 11">
    <name type="scientific">Neolewinella xylanilytica</name>
    <dbReference type="NCBI Taxonomy" id="1514080"/>
    <lineage>
        <taxon>Bacteria</taxon>
        <taxon>Pseudomonadati</taxon>
        <taxon>Bacteroidota</taxon>
        <taxon>Saprospiria</taxon>
        <taxon>Saprospirales</taxon>
        <taxon>Lewinellaceae</taxon>
        <taxon>Neolewinella</taxon>
    </lineage>
</organism>
<dbReference type="GO" id="GO:0000976">
    <property type="term" value="F:transcription cis-regulatory region binding"/>
    <property type="evidence" value="ECO:0007669"/>
    <property type="project" value="TreeGrafter"/>
</dbReference>